<dbReference type="InterPro" id="IPR001305">
    <property type="entry name" value="HSP_DnaJ_Cys-rich_dom"/>
</dbReference>
<dbReference type="PANTHER" id="PTHR43096">
    <property type="entry name" value="DNAJ HOMOLOG 1, MITOCHONDRIAL-RELATED"/>
    <property type="match status" value="1"/>
</dbReference>
<evidence type="ECO:0000256" key="3">
    <source>
        <dbReference type="ARBA" id="ARBA00022737"/>
    </source>
</evidence>
<feature type="binding site" evidence="8">
    <location>
        <position position="196"/>
    </location>
    <ligand>
        <name>Zn(2+)</name>
        <dbReference type="ChEBI" id="CHEBI:29105"/>
        <label>1</label>
    </ligand>
</feature>
<feature type="domain" description="J" evidence="10">
    <location>
        <begin position="7"/>
        <end position="72"/>
    </location>
</feature>
<keyword evidence="1 8" id="KW-0235">DNA replication</keyword>
<feature type="binding site" evidence="8">
    <location>
        <position position="182"/>
    </location>
    <ligand>
        <name>Zn(2+)</name>
        <dbReference type="ChEBI" id="CHEBI:29105"/>
        <label>2</label>
    </ligand>
</feature>
<comment type="subcellular location">
    <subcellularLocation>
        <location evidence="8">Cytoplasm</location>
    </subcellularLocation>
</comment>
<evidence type="ECO:0000256" key="6">
    <source>
        <dbReference type="ARBA" id="ARBA00023016"/>
    </source>
</evidence>
<keyword evidence="6 8" id="KW-0346">Stress response</keyword>
<dbReference type="FunFam" id="1.10.287.110:FF:000034">
    <property type="entry name" value="Chaperone protein DnaJ"/>
    <property type="match status" value="1"/>
</dbReference>
<evidence type="ECO:0000256" key="4">
    <source>
        <dbReference type="ARBA" id="ARBA00022771"/>
    </source>
</evidence>
<dbReference type="GO" id="GO:0009408">
    <property type="term" value="P:response to heat"/>
    <property type="evidence" value="ECO:0007669"/>
    <property type="project" value="InterPro"/>
</dbReference>
<dbReference type="PROSITE" id="PS00636">
    <property type="entry name" value="DNAJ_1"/>
    <property type="match status" value="1"/>
</dbReference>
<evidence type="ECO:0000256" key="1">
    <source>
        <dbReference type="ARBA" id="ARBA00022705"/>
    </source>
</evidence>
<sequence>MSTTVKDYYQILGVSKGASQDEIKKAFRRLARKYHPDLNPGDKTAEEKFKEINEAYAVLSDPQKRAEYDRAGTTFEQFAGFEGFKGFDFSEAFDFGDIFGDIFGTRFGATEHYAKGEDILMSIELSLEDAFAGLTRPISITRTIICDVCKGTGAEAYQTCSLCKGTGKIQTAKGFFKIAQTCPECHGTGKKITSICKKCGGKGKIVYTESLKVKIPSGVDNGSIVKLKGMGNAGIGGGPAGDLLLEITIKPHPVFKRKGDDIYVQLPVTFGEAVLGAKVEVPTIDGTAVMKIPPGTQGGQRFKLSGKGFVSPKTKKRGDEYVDIKIVVPKDIPDSAKEAIKKIEALYKEDPRKELRRQ</sequence>
<dbReference type="CDD" id="cd10747">
    <property type="entry name" value="DnaJ_C"/>
    <property type="match status" value="1"/>
</dbReference>
<dbReference type="PROSITE" id="PS51188">
    <property type="entry name" value="ZF_CR"/>
    <property type="match status" value="1"/>
</dbReference>
<feature type="binding site" evidence="8">
    <location>
        <position position="149"/>
    </location>
    <ligand>
        <name>Zn(2+)</name>
        <dbReference type="ChEBI" id="CHEBI:29105"/>
        <label>1</label>
    </ligand>
</feature>
<dbReference type="GO" id="GO:0051082">
    <property type="term" value="F:unfolded protein binding"/>
    <property type="evidence" value="ECO:0007669"/>
    <property type="project" value="UniProtKB-UniRule"/>
</dbReference>
<dbReference type="SMART" id="SM00271">
    <property type="entry name" value="DnaJ"/>
    <property type="match status" value="1"/>
</dbReference>
<dbReference type="SUPFAM" id="SSF57938">
    <property type="entry name" value="DnaJ/Hsp40 cysteine-rich domain"/>
    <property type="match status" value="1"/>
</dbReference>
<dbReference type="InterPro" id="IPR002939">
    <property type="entry name" value="DnaJ_C"/>
</dbReference>
<dbReference type="GO" id="GO:0005737">
    <property type="term" value="C:cytoplasm"/>
    <property type="evidence" value="ECO:0007669"/>
    <property type="project" value="UniProtKB-SubCell"/>
</dbReference>
<accession>A0A7G1GYJ8</accession>
<dbReference type="CDD" id="cd10719">
    <property type="entry name" value="DnaJ_zf"/>
    <property type="match status" value="1"/>
</dbReference>
<name>A0A7G1GYJ8_9BACT</name>
<feature type="binding site" evidence="8">
    <location>
        <position position="199"/>
    </location>
    <ligand>
        <name>Zn(2+)</name>
        <dbReference type="ChEBI" id="CHEBI:29105"/>
        <label>1</label>
    </ligand>
</feature>
<dbReference type="InterPro" id="IPR036869">
    <property type="entry name" value="J_dom_sf"/>
</dbReference>
<dbReference type="KEGG" id="dtp:JZK55_00540"/>
<evidence type="ECO:0000256" key="7">
    <source>
        <dbReference type="ARBA" id="ARBA00023186"/>
    </source>
</evidence>
<evidence type="ECO:0000256" key="5">
    <source>
        <dbReference type="ARBA" id="ARBA00022833"/>
    </source>
</evidence>
<dbReference type="Gene3D" id="6.20.20.10">
    <property type="match status" value="2"/>
</dbReference>
<evidence type="ECO:0000256" key="9">
    <source>
        <dbReference type="PROSITE-ProRule" id="PRU00546"/>
    </source>
</evidence>
<keyword evidence="4 8" id="KW-0863">Zinc-finger</keyword>
<keyword evidence="5 8" id="KW-0862">Zinc</keyword>
<comment type="similarity">
    <text evidence="8">Belongs to the DnaJ family.</text>
</comment>
<reference evidence="12 13" key="1">
    <citation type="submission" date="2020-03" db="EMBL/GenBank/DDBJ databases">
        <title>Complete genome sequences of two sulfur-disproportionating bacterial strains T55J and Mzg5.</title>
        <authorList>
            <person name="Umezawa K."/>
            <person name="Kojima H."/>
            <person name="Kato Y."/>
            <person name="Fukui M."/>
        </authorList>
    </citation>
    <scope>NUCLEOTIDE SEQUENCE [LARGE SCALE GENOMIC DNA]</scope>
    <source>
        <strain evidence="12 13">T55J</strain>
    </source>
</reference>
<feature type="repeat" description="CXXCXGXG motif" evidence="8">
    <location>
        <begin position="160"/>
        <end position="167"/>
    </location>
</feature>
<dbReference type="EMBL" id="AP022873">
    <property type="protein sequence ID" value="BCB95132.1"/>
    <property type="molecule type" value="Genomic_DNA"/>
</dbReference>
<dbReference type="InterPro" id="IPR001623">
    <property type="entry name" value="DnaJ_domain"/>
</dbReference>
<dbReference type="PRINTS" id="PR00625">
    <property type="entry name" value="JDOMAIN"/>
</dbReference>
<feature type="repeat" description="CXXCXGXG motif" evidence="8">
    <location>
        <begin position="182"/>
        <end position="189"/>
    </location>
</feature>
<organism evidence="12 13">
    <name type="scientific">Dissulfurispira thermophila</name>
    <dbReference type="NCBI Taxonomy" id="2715679"/>
    <lineage>
        <taxon>Bacteria</taxon>
        <taxon>Pseudomonadati</taxon>
        <taxon>Nitrospirota</taxon>
        <taxon>Thermodesulfovibrionia</taxon>
        <taxon>Thermodesulfovibrionales</taxon>
        <taxon>Dissulfurispiraceae</taxon>
        <taxon>Dissulfurispira</taxon>
    </lineage>
</organism>
<dbReference type="PROSITE" id="PS50076">
    <property type="entry name" value="DNAJ_2"/>
    <property type="match status" value="1"/>
</dbReference>
<dbReference type="Proteomes" id="UP000516360">
    <property type="component" value="Chromosome"/>
</dbReference>
<dbReference type="HAMAP" id="MF_01152">
    <property type="entry name" value="DnaJ"/>
    <property type="match status" value="1"/>
</dbReference>
<feature type="repeat" description="CXXCXGXG motif" evidence="8">
    <location>
        <begin position="196"/>
        <end position="203"/>
    </location>
</feature>
<comment type="domain">
    <text evidence="8">The J domain is necessary and sufficient to stimulate DnaK ATPase activity. Zinc center 1 plays an important role in the autonomous, DnaK-independent chaperone activity of DnaJ. Zinc center 2 is essential for interaction with DnaK and for DnaJ activity.</text>
</comment>
<keyword evidence="2 8" id="KW-0479">Metal-binding</keyword>
<feature type="binding site" evidence="8">
    <location>
        <position position="163"/>
    </location>
    <ligand>
        <name>Zn(2+)</name>
        <dbReference type="ChEBI" id="CHEBI:29105"/>
        <label>2</label>
    </ligand>
</feature>
<evidence type="ECO:0000256" key="2">
    <source>
        <dbReference type="ARBA" id="ARBA00022723"/>
    </source>
</evidence>
<dbReference type="GO" id="GO:0008270">
    <property type="term" value="F:zinc ion binding"/>
    <property type="evidence" value="ECO:0007669"/>
    <property type="project" value="UniProtKB-UniRule"/>
</dbReference>
<dbReference type="PANTHER" id="PTHR43096:SF52">
    <property type="entry name" value="DNAJ HOMOLOG 1, MITOCHONDRIAL-RELATED"/>
    <property type="match status" value="1"/>
</dbReference>
<dbReference type="AlphaFoldDB" id="A0A7G1GYJ8"/>
<dbReference type="InterPro" id="IPR018253">
    <property type="entry name" value="DnaJ_domain_CS"/>
</dbReference>
<dbReference type="CDD" id="cd06257">
    <property type="entry name" value="DnaJ"/>
    <property type="match status" value="1"/>
</dbReference>
<keyword evidence="13" id="KW-1185">Reference proteome</keyword>
<dbReference type="SUPFAM" id="SSF46565">
    <property type="entry name" value="Chaperone J-domain"/>
    <property type="match status" value="1"/>
</dbReference>
<comment type="subunit">
    <text evidence="8">Homodimer.</text>
</comment>
<evidence type="ECO:0000259" key="11">
    <source>
        <dbReference type="PROSITE" id="PS51188"/>
    </source>
</evidence>
<dbReference type="InterPro" id="IPR008971">
    <property type="entry name" value="HSP40/DnaJ_pept-bd"/>
</dbReference>
<gene>
    <name evidence="12" type="primary">dnaJ_1</name>
    <name evidence="8" type="synonym">dnaJ</name>
    <name evidence="12" type="ORF">JZK55_00540</name>
</gene>
<feature type="binding site" evidence="8">
    <location>
        <position position="185"/>
    </location>
    <ligand>
        <name>Zn(2+)</name>
        <dbReference type="ChEBI" id="CHEBI:29105"/>
        <label>2</label>
    </ligand>
</feature>
<dbReference type="SUPFAM" id="SSF49493">
    <property type="entry name" value="HSP40/DnaJ peptide-binding domain"/>
    <property type="match status" value="2"/>
</dbReference>
<dbReference type="InterPro" id="IPR012724">
    <property type="entry name" value="DnaJ"/>
</dbReference>
<dbReference type="GO" id="GO:0006260">
    <property type="term" value="P:DNA replication"/>
    <property type="evidence" value="ECO:0007669"/>
    <property type="project" value="UniProtKB-KW"/>
</dbReference>
<evidence type="ECO:0000259" key="10">
    <source>
        <dbReference type="PROSITE" id="PS50076"/>
    </source>
</evidence>
<proteinExistence type="inferred from homology"/>
<keyword evidence="7 8" id="KW-0143">Chaperone</keyword>
<dbReference type="InterPro" id="IPR036410">
    <property type="entry name" value="HSP_DnaJ_Cys-rich_dom_sf"/>
</dbReference>
<dbReference type="GO" id="GO:0031072">
    <property type="term" value="F:heat shock protein binding"/>
    <property type="evidence" value="ECO:0007669"/>
    <property type="project" value="InterPro"/>
</dbReference>
<evidence type="ECO:0000256" key="8">
    <source>
        <dbReference type="HAMAP-Rule" id="MF_01152"/>
    </source>
</evidence>
<dbReference type="RefSeq" id="WP_203472646.1">
    <property type="nucleotide sequence ID" value="NZ_AP022873.1"/>
</dbReference>
<feature type="domain" description="CR-type" evidence="11">
    <location>
        <begin position="133"/>
        <end position="208"/>
    </location>
</feature>
<dbReference type="NCBIfam" id="NF008035">
    <property type="entry name" value="PRK10767.1"/>
    <property type="match status" value="1"/>
</dbReference>
<dbReference type="Pfam" id="PF00684">
    <property type="entry name" value="DnaJ_CXXCXGXG"/>
    <property type="match status" value="1"/>
</dbReference>
<dbReference type="Pfam" id="PF01556">
    <property type="entry name" value="DnaJ_C"/>
    <property type="match status" value="1"/>
</dbReference>
<comment type="cofactor">
    <cofactor evidence="8">
        <name>Zn(2+)</name>
        <dbReference type="ChEBI" id="CHEBI:29105"/>
    </cofactor>
    <text evidence="8">Binds 2 Zn(2+) ions per monomer.</text>
</comment>
<evidence type="ECO:0000313" key="13">
    <source>
        <dbReference type="Proteomes" id="UP000516360"/>
    </source>
</evidence>
<feature type="binding site" evidence="8">
    <location>
        <position position="146"/>
    </location>
    <ligand>
        <name>Zn(2+)</name>
        <dbReference type="ChEBI" id="CHEBI:29105"/>
        <label>1</label>
    </ligand>
</feature>
<dbReference type="GO" id="GO:0005524">
    <property type="term" value="F:ATP binding"/>
    <property type="evidence" value="ECO:0007669"/>
    <property type="project" value="InterPro"/>
</dbReference>
<feature type="binding site" evidence="8">
    <location>
        <position position="160"/>
    </location>
    <ligand>
        <name>Zn(2+)</name>
        <dbReference type="ChEBI" id="CHEBI:29105"/>
        <label>2</label>
    </ligand>
</feature>
<dbReference type="GO" id="GO:0042026">
    <property type="term" value="P:protein refolding"/>
    <property type="evidence" value="ECO:0007669"/>
    <property type="project" value="TreeGrafter"/>
</dbReference>
<protein>
    <recommendedName>
        <fullName evidence="8">Chaperone protein DnaJ</fullName>
    </recommendedName>
</protein>
<feature type="repeat" description="CXXCXGXG motif" evidence="8">
    <location>
        <begin position="146"/>
        <end position="153"/>
    </location>
</feature>
<dbReference type="NCBIfam" id="TIGR02349">
    <property type="entry name" value="DnaJ_bact"/>
    <property type="match status" value="1"/>
</dbReference>
<keyword evidence="8" id="KW-0963">Cytoplasm</keyword>
<dbReference type="Gene3D" id="1.10.287.110">
    <property type="entry name" value="DnaJ domain"/>
    <property type="match status" value="1"/>
</dbReference>
<dbReference type="Gene3D" id="2.60.260.20">
    <property type="entry name" value="Urease metallochaperone UreE, N-terminal domain"/>
    <property type="match status" value="2"/>
</dbReference>
<feature type="zinc finger region" description="CR-type" evidence="9">
    <location>
        <begin position="133"/>
        <end position="208"/>
    </location>
</feature>
<keyword evidence="3 8" id="KW-0677">Repeat</keyword>
<dbReference type="Pfam" id="PF00226">
    <property type="entry name" value="DnaJ"/>
    <property type="match status" value="1"/>
</dbReference>
<comment type="function">
    <text evidence="8">Participates actively in the response to hyperosmotic and heat shock by preventing the aggregation of stress-denatured proteins and by disaggregating proteins, also in an autonomous, DnaK-independent fashion. Unfolded proteins bind initially to DnaJ; upon interaction with the DnaJ-bound protein, DnaK hydrolyzes its bound ATP, resulting in the formation of a stable complex. GrpE releases ADP from DnaK; ATP binding to DnaK triggers the release of the substrate protein, thus completing the reaction cycle. Several rounds of ATP-dependent interactions between DnaJ, DnaK and GrpE are required for fully efficient folding. Also involved, together with DnaK and GrpE, in the DNA replication of plasmids through activation of initiation proteins.</text>
</comment>
<dbReference type="FunFam" id="2.60.260.20:FF:000005">
    <property type="entry name" value="Chaperone protein dnaJ 1, mitochondrial"/>
    <property type="match status" value="1"/>
</dbReference>
<evidence type="ECO:0000313" key="12">
    <source>
        <dbReference type="EMBL" id="BCB95132.1"/>
    </source>
</evidence>